<comment type="function">
    <text evidence="3">Required for rescue of stalled ribosomes mediated by trans-translation. Binds to transfer-messenger RNA (tmRNA), required for stable association of tmRNA with ribosomes. tmRNA and SmpB together mimic tRNA shape, replacing the anticodon stem-loop with SmpB. tmRNA is encoded by the ssrA gene; the 2 termini fold to resemble tRNA(Ala) and it encodes a 'tag peptide', a short internal open reading frame. During trans-translation Ala-aminoacylated tmRNA acts like a tRNA, entering the A-site of stalled ribosomes, displacing the stalled mRNA. The ribosome then switches to translate the ORF on the tmRNA; the nascent peptide is terminated with the 'tag peptide' encoded by the tmRNA and targeted for degradation. The ribosome is freed to recommence translation, which seems to be the essential function of trans-translation.</text>
</comment>
<evidence type="ECO:0000256" key="2">
    <source>
        <dbReference type="ARBA" id="ARBA00022884"/>
    </source>
</evidence>
<name>A0A1F4VLJ6_UNCKA</name>
<protein>
    <recommendedName>
        <fullName evidence="3">SsrA-binding protein</fullName>
    </recommendedName>
    <alternativeName>
        <fullName evidence="3">Small protein B</fullName>
    </alternativeName>
</protein>
<proteinExistence type="inferred from homology"/>
<comment type="subcellular location">
    <subcellularLocation>
        <location evidence="3">Cytoplasm</location>
    </subcellularLocation>
    <text evidence="3">The tmRNA-SmpB complex associates with stalled 70S ribosomes.</text>
</comment>
<dbReference type="EMBL" id="MEVK01000044">
    <property type="protein sequence ID" value="OGC58071.1"/>
    <property type="molecule type" value="Genomic_DNA"/>
</dbReference>
<comment type="similarity">
    <text evidence="3">Belongs to the SmpB family.</text>
</comment>
<dbReference type="NCBIfam" id="TIGR00086">
    <property type="entry name" value="smpB"/>
    <property type="match status" value="1"/>
</dbReference>
<evidence type="ECO:0000313" key="5">
    <source>
        <dbReference type="Proteomes" id="UP000178964"/>
    </source>
</evidence>
<dbReference type="Gene3D" id="2.40.280.10">
    <property type="match status" value="1"/>
</dbReference>
<gene>
    <name evidence="3" type="primary">smpB</name>
    <name evidence="4" type="ORF">A3A70_02830</name>
</gene>
<accession>A0A1F4VLJ6</accession>
<dbReference type="Pfam" id="PF01668">
    <property type="entry name" value="SmpB"/>
    <property type="match status" value="1"/>
</dbReference>
<dbReference type="GO" id="GO:0070929">
    <property type="term" value="P:trans-translation"/>
    <property type="evidence" value="ECO:0007669"/>
    <property type="project" value="UniProtKB-UniRule"/>
</dbReference>
<dbReference type="CDD" id="cd09294">
    <property type="entry name" value="SmpB"/>
    <property type="match status" value="1"/>
</dbReference>
<dbReference type="GO" id="GO:0005829">
    <property type="term" value="C:cytosol"/>
    <property type="evidence" value="ECO:0007669"/>
    <property type="project" value="TreeGrafter"/>
</dbReference>
<sequence>MAVQYFVNKKALVRYEVLERLEAGLVLTGSEAKAVREGRLNLTGSMVTIMDGKPVVVGMSIARYSHSSDRDYDQQRTRILLLHKKEIDYLAGKIQTKGLTAVPLNVYFQKKRVKLEIGIVKGKKLHDRREELKKRDLDREQEVEIRGKV</sequence>
<dbReference type="InterPro" id="IPR000037">
    <property type="entry name" value="SsrA-bd_prot"/>
</dbReference>
<dbReference type="SUPFAM" id="SSF74982">
    <property type="entry name" value="Small protein B (SmpB)"/>
    <property type="match status" value="1"/>
</dbReference>
<comment type="caution">
    <text evidence="4">The sequence shown here is derived from an EMBL/GenBank/DDBJ whole genome shotgun (WGS) entry which is preliminary data.</text>
</comment>
<evidence type="ECO:0000313" key="4">
    <source>
        <dbReference type="EMBL" id="OGC58071.1"/>
    </source>
</evidence>
<dbReference type="PANTHER" id="PTHR30308">
    <property type="entry name" value="TMRNA-BINDING COMPONENT OF TRANS-TRANSLATION TAGGING COMPLEX"/>
    <property type="match status" value="1"/>
</dbReference>
<organism evidence="4 5">
    <name type="scientific">candidate division WWE3 bacterium RIFCSPLOWO2_01_FULL_42_11</name>
    <dbReference type="NCBI Taxonomy" id="1802627"/>
    <lineage>
        <taxon>Bacteria</taxon>
        <taxon>Katanobacteria</taxon>
    </lineage>
</organism>
<reference evidence="4 5" key="1">
    <citation type="journal article" date="2016" name="Nat. Commun.">
        <title>Thousands of microbial genomes shed light on interconnected biogeochemical processes in an aquifer system.</title>
        <authorList>
            <person name="Anantharaman K."/>
            <person name="Brown C.T."/>
            <person name="Hug L.A."/>
            <person name="Sharon I."/>
            <person name="Castelle C.J."/>
            <person name="Probst A.J."/>
            <person name="Thomas B.C."/>
            <person name="Singh A."/>
            <person name="Wilkins M.J."/>
            <person name="Karaoz U."/>
            <person name="Brodie E.L."/>
            <person name="Williams K.H."/>
            <person name="Hubbard S.S."/>
            <person name="Banfield J.F."/>
        </authorList>
    </citation>
    <scope>NUCLEOTIDE SEQUENCE [LARGE SCALE GENOMIC DNA]</scope>
</reference>
<evidence type="ECO:0000256" key="3">
    <source>
        <dbReference type="HAMAP-Rule" id="MF_00023"/>
    </source>
</evidence>
<dbReference type="GO" id="GO:0003723">
    <property type="term" value="F:RNA binding"/>
    <property type="evidence" value="ECO:0007669"/>
    <property type="project" value="UniProtKB-UniRule"/>
</dbReference>
<dbReference type="InterPro" id="IPR023620">
    <property type="entry name" value="SmpB"/>
</dbReference>
<evidence type="ECO:0000256" key="1">
    <source>
        <dbReference type="ARBA" id="ARBA00022490"/>
    </source>
</evidence>
<dbReference type="Proteomes" id="UP000178964">
    <property type="component" value="Unassembled WGS sequence"/>
</dbReference>
<keyword evidence="1 3" id="KW-0963">Cytoplasm</keyword>
<keyword evidence="2 3" id="KW-0694">RNA-binding</keyword>
<dbReference type="NCBIfam" id="NF003843">
    <property type="entry name" value="PRK05422.1"/>
    <property type="match status" value="1"/>
</dbReference>
<dbReference type="AlphaFoldDB" id="A0A1F4VLJ6"/>
<dbReference type="HAMAP" id="MF_00023">
    <property type="entry name" value="SmpB"/>
    <property type="match status" value="1"/>
</dbReference>
<dbReference type="PANTHER" id="PTHR30308:SF2">
    <property type="entry name" value="SSRA-BINDING PROTEIN"/>
    <property type="match status" value="1"/>
</dbReference>
<dbReference type="STRING" id="1802627.A3A70_02830"/>
<dbReference type="GO" id="GO:0070930">
    <property type="term" value="P:trans-translation-dependent protein tagging"/>
    <property type="evidence" value="ECO:0007669"/>
    <property type="project" value="TreeGrafter"/>
</dbReference>